<dbReference type="PANTHER" id="PTHR23013">
    <property type="entry name" value="SERPENTINE RECEPTOR"/>
    <property type="match status" value="1"/>
</dbReference>
<dbReference type="Proteomes" id="UP000001940">
    <property type="component" value="Chromosome V"/>
</dbReference>
<reference evidence="3 4" key="1">
    <citation type="journal article" date="1998" name="Science">
        <title>Genome sequence of the nematode C. elegans: a platform for investigating biology.</title>
        <authorList>
            <consortium name="The C. elegans sequencing consortium"/>
            <person name="Sulson J.E."/>
            <person name="Waterston R."/>
        </authorList>
    </citation>
    <scope>NUCLEOTIDE SEQUENCE [LARGE SCALE GENOMIC DNA]</scope>
    <source>
        <strain evidence="3 4">Bristol N2</strain>
    </source>
</reference>
<feature type="domain" description="7TM GPCR serpentine receptor class x (Srx)" evidence="2">
    <location>
        <begin position="10"/>
        <end position="100"/>
    </location>
</feature>
<keyword evidence="4" id="KW-1185">Reference proteome</keyword>
<dbReference type="InParanoid" id="Q20285"/>
<dbReference type="InterPro" id="IPR019430">
    <property type="entry name" value="7TM_GPCR_serpentine_rcpt_Srx"/>
</dbReference>
<evidence type="ECO:0000256" key="1">
    <source>
        <dbReference type="SAM" id="MobiDB-lite"/>
    </source>
</evidence>
<sequence length="213" mass="24075">MSSTLDQTLTITTIDIYVYNEFQSLLIAINRFIAMYAPLHYNKLCSVKVSVVIMALYYVKKIYGSLKSSYSVYEAGCQQYLDLATFKRQYENASCESTSTNNNNQRSNEDSASIRKNIRLFFQTVLQDSVFAIDQLFTFGLNSLSDHRIWLFVSTMLVWEMVHLLDGLIMLLFSNRLSTLKAIMVSKKLISIGGGKPSEARSGNQVHSLGEVG</sequence>
<dbReference type="FunCoup" id="Q20285">
    <property type="interactions" value="10"/>
</dbReference>
<dbReference type="PhylomeDB" id="Q20285"/>
<dbReference type="GeneID" id="185628"/>
<organism evidence="3 4">
    <name type="scientific">Caenorhabditis elegans</name>
    <dbReference type="NCBI Taxonomy" id="6239"/>
    <lineage>
        <taxon>Eukaryota</taxon>
        <taxon>Metazoa</taxon>
        <taxon>Ecdysozoa</taxon>
        <taxon>Nematoda</taxon>
        <taxon>Chromadorea</taxon>
        <taxon>Rhabditida</taxon>
        <taxon>Rhabditina</taxon>
        <taxon>Rhabditomorpha</taxon>
        <taxon>Rhabditoidea</taxon>
        <taxon>Rhabditidae</taxon>
        <taxon>Peloderinae</taxon>
        <taxon>Caenorhabditis</taxon>
    </lineage>
</organism>
<dbReference type="STRING" id="6239.F41F3.6a.1"/>
<evidence type="ECO:0000259" key="2">
    <source>
        <dbReference type="Pfam" id="PF10328"/>
    </source>
</evidence>
<feature type="domain" description="7TM GPCR serpentine receptor class x (Srx)" evidence="2">
    <location>
        <begin position="101"/>
        <end position="173"/>
    </location>
</feature>
<name>Q20285_CAEEL</name>
<dbReference type="KEGG" id="cel:CELE_F41F3.6"/>
<dbReference type="OrthoDB" id="5864998at2759"/>
<dbReference type="EMBL" id="BX284605">
    <property type="protein sequence ID" value="CCD71020.1"/>
    <property type="molecule type" value="Genomic_DNA"/>
</dbReference>
<dbReference type="SMR" id="Q20285"/>
<evidence type="ECO:0000313" key="4">
    <source>
        <dbReference type="Proteomes" id="UP000001940"/>
    </source>
</evidence>
<dbReference type="PANTHER" id="PTHR23013:SF13">
    <property type="entry name" value="7TM GPCR SERPENTINE RECEPTOR CLASS X (SRX) DOMAIN-CONTAINING PROTEIN-RELATED"/>
    <property type="match status" value="1"/>
</dbReference>
<dbReference type="PaxDb" id="6239-F41F3.6"/>
<feature type="region of interest" description="Disordered" evidence="1">
    <location>
        <begin position="194"/>
        <end position="213"/>
    </location>
</feature>
<dbReference type="eggNOG" id="ENOG502TJC0">
    <property type="taxonomic scope" value="Eukaryota"/>
</dbReference>
<dbReference type="RefSeq" id="NP_504255.3">
    <property type="nucleotide sequence ID" value="NM_071854.5"/>
</dbReference>
<protein>
    <submittedName>
        <fullName evidence="3">7TM GPCR serpentine receptor class x (Srx) domain-containing protein</fullName>
    </submittedName>
</protein>
<dbReference type="HOGENOM" id="CLU_072408_1_0_1"/>
<dbReference type="UCSC" id="F41F3.6">
    <property type="organism name" value="c. elegans"/>
</dbReference>
<dbReference type="WormBase" id="F41F3.6a">
    <property type="protein sequence ID" value="CE45861"/>
    <property type="gene ID" value="WBGene00005965"/>
    <property type="gene designation" value="srx-74"/>
</dbReference>
<evidence type="ECO:0000313" key="5">
    <source>
        <dbReference type="WormBase" id="F41F3.6a"/>
    </source>
</evidence>
<evidence type="ECO:0000313" key="3">
    <source>
        <dbReference type="EMBL" id="CCD71020.1"/>
    </source>
</evidence>
<dbReference type="AGR" id="WB:WBGene00005965"/>
<accession>Q20285</accession>
<gene>
    <name evidence="3 5" type="primary">srx-74</name>
    <name evidence="3" type="ORF">CELE_F41F3.6</name>
    <name evidence="5" type="ORF">F41F3.6</name>
</gene>
<proteinExistence type="predicted"/>
<dbReference type="AlphaFoldDB" id="Q20285"/>
<dbReference type="Pfam" id="PF10328">
    <property type="entry name" value="7TM_GPCR_Srx"/>
    <property type="match status" value="2"/>
</dbReference>
<keyword evidence="3" id="KW-0675">Receptor</keyword>
<dbReference type="CTD" id="185628"/>